<gene>
    <name evidence="11" type="primary">nad11</name>
</gene>
<sequence>MLLLTGALTSKPYAFTSRPWELRSVQSIDVLDGIGSNIRLDFKESEVLRVLPRRNLEINENWISDKIRFFYDGLKRQRLTSPYVKIDGELKAEKWKKVISKFSSLLKVYSFEYGPSSIGLLGSSSLDLESLYSIRSLSSHFGFSFLGIDKNFKIDIDNSKNYKFQNRISDFEKTDFCLFVGTNPRFEASSLNLRFRKIFRRGATSFASIGGNYAPTFPINFLSLTSKTLVAITQGKHPICKSLAKAKKPTIIYGSKLLERSDQAGLCSLLKVISASYFNVFSRNLTLNLLHTTSNSVGAFELGIKSFTKSDLSKIKVLYTIGLENSDFLEKSFKKARIPAVVRQSSHGDQVTKNACIILPSYTFVEKTGIFYNTEGRPQKTQRALVGPNLSRDDWKILRILFSALEKQSSYNTKSQLITEISKILPSAFFVNMWFTNTPNTVFNFGSIQVERIYNSSFKLFIEDFYMTSILCLSSKIMAKASELLRSYMNNYKFLNWISVKI</sequence>
<dbReference type="EMBL" id="KU501222">
    <property type="protein sequence ID" value="AML60774.1"/>
    <property type="molecule type" value="Genomic_DNA"/>
</dbReference>
<dbReference type="GO" id="GO:0051539">
    <property type="term" value="F:4 iron, 4 sulfur cluster binding"/>
    <property type="evidence" value="ECO:0007669"/>
    <property type="project" value="UniProtKB-KW"/>
</dbReference>
<evidence type="ECO:0000256" key="3">
    <source>
        <dbReference type="ARBA" id="ARBA00022485"/>
    </source>
</evidence>
<comment type="cofactor">
    <cofactor evidence="1">
        <name>[4Fe-4S] cluster</name>
        <dbReference type="ChEBI" id="CHEBI:49883"/>
    </cofactor>
</comment>
<dbReference type="PROSITE" id="PS51669">
    <property type="entry name" value="4FE4S_MOW_BIS_MGD"/>
    <property type="match status" value="1"/>
</dbReference>
<evidence type="ECO:0000256" key="8">
    <source>
        <dbReference type="ARBA" id="ARBA00023027"/>
    </source>
</evidence>
<comment type="cofactor">
    <cofactor evidence="9">
        <name>[2Fe-2S] cluster</name>
        <dbReference type="ChEBI" id="CHEBI:190135"/>
    </cofactor>
</comment>
<dbReference type="PANTHER" id="PTHR43105">
    <property type="entry name" value="RESPIRATORY NITRATE REDUCTASE"/>
    <property type="match status" value="1"/>
</dbReference>
<dbReference type="SUPFAM" id="SSF53706">
    <property type="entry name" value="Formate dehydrogenase/DMSO reductase, domains 1-3"/>
    <property type="match status" value="1"/>
</dbReference>
<dbReference type="Gene3D" id="3.40.50.740">
    <property type="match status" value="1"/>
</dbReference>
<dbReference type="InterPro" id="IPR006963">
    <property type="entry name" value="Mopterin_OxRdtase_4Fe-4S_dom"/>
</dbReference>
<evidence type="ECO:0000256" key="5">
    <source>
        <dbReference type="ARBA" id="ARBA00022967"/>
    </source>
</evidence>
<evidence type="ECO:0000259" key="10">
    <source>
        <dbReference type="PROSITE" id="PS51669"/>
    </source>
</evidence>
<dbReference type="GO" id="GO:0016491">
    <property type="term" value="F:oxidoreductase activity"/>
    <property type="evidence" value="ECO:0007669"/>
    <property type="project" value="UniProtKB-KW"/>
</dbReference>
<evidence type="ECO:0000256" key="9">
    <source>
        <dbReference type="ARBA" id="ARBA00034078"/>
    </source>
</evidence>
<evidence type="ECO:0000256" key="4">
    <source>
        <dbReference type="ARBA" id="ARBA00022723"/>
    </source>
</evidence>
<evidence type="ECO:0000313" key="11">
    <source>
        <dbReference type="EMBL" id="AML60774.1"/>
    </source>
</evidence>
<keyword evidence="11" id="KW-0496">Mitochondrion</keyword>
<protein>
    <submittedName>
        <fullName evidence="11">NADH dehydrogenase subunit 11</fullName>
        <ecNumber evidence="11">1.6.5.3</ecNumber>
    </submittedName>
</protein>
<evidence type="ECO:0000256" key="1">
    <source>
        <dbReference type="ARBA" id="ARBA00001966"/>
    </source>
</evidence>
<dbReference type="Pfam" id="PF22151">
    <property type="entry name" value="Fer4_NDSU1"/>
    <property type="match status" value="1"/>
</dbReference>
<dbReference type="InterPro" id="IPR006656">
    <property type="entry name" value="Mopterin_OxRdtase"/>
</dbReference>
<proteinExistence type="inferred from homology"/>
<keyword evidence="8" id="KW-0520">NAD</keyword>
<dbReference type="AlphaFoldDB" id="A0A140F2Z0"/>
<dbReference type="GO" id="GO:0046872">
    <property type="term" value="F:metal ion binding"/>
    <property type="evidence" value="ECO:0007669"/>
    <property type="project" value="UniProtKB-KW"/>
</dbReference>
<keyword evidence="6" id="KW-0408">Iron</keyword>
<keyword evidence="7" id="KW-0411">Iron-sulfur</keyword>
<geneLocation type="mitochondrion" evidence="11"/>
<accession>A0A140F2Z0</accession>
<reference evidence="11" key="1">
    <citation type="journal article" date="2016" name="Genome Biol. Evol.">
        <title>A Comparative Analysis of Mitochondrial Genomes in Eustigmatophyte Algae.</title>
        <authorList>
            <person name="Sevcikova T."/>
            <person name="Klimes V."/>
            <person name="Zbrankova V."/>
            <person name="Strnad H."/>
            <person name="Hroudova M."/>
            <person name="Vlcek C."/>
            <person name="Elias M."/>
        </authorList>
    </citation>
    <scope>NUCLEOTIDE SEQUENCE</scope>
    <source>
        <strain evidence="11">MarTras 21</strain>
    </source>
</reference>
<evidence type="ECO:0000256" key="2">
    <source>
        <dbReference type="ARBA" id="ARBA00005404"/>
    </source>
</evidence>
<keyword evidence="3" id="KW-0004">4Fe-4S</keyword>
<keyword evidence="4" id="KW-0479">Metal-binding</keyword>
<keyword evidence="11" id="KW-0560">Oxidoreductase</keyword>
<dbReference type="InterPro" id="IPR050123">
    <property type="entry name" value="Prok_molybdopt-oxidoreductase"/>
</dbReference>
<evidence type="ECO:0000256" key="7">
    <source>
        <dbReference type="ARBA" id="ARBA00023014"/>
    </source>
</evidence>
<comment type="similarity">
    <text evidence="2">Belongs to the complex I 75 kDa subunit family.</text>
</comment>
<name>A0A140F2Z0_9STRA</name>
<keyword evidence="5" id="KW-1278">Translocase</keyword>
<organism evidence="11">
    <name type="scientific">Monodopsis sp. MarTras21</name>
    <dbReference type="NCBI Taxonomy" id="1745953"/>
    <lineage>
        <taxon>Eukaryota</taxon>
        <taxon>Sar</taxon>
        <taxon>Stramenopiles</taxon>
        <taxon>Ochrophyta</taxon>
        <taxon>Eustigmatophyceae</taxon>
        <taxon>Eustigmatales</taxon>
        <taxon>Monodopsidaceae</taxon>
        <taxon>Monodopsis</taxon>
    </lineage>
</organism>
<dbReference type="Pfam" id="PF00384">
    <property type="entry name" value="Molybdopterin"/>
    <property type="match status" value="1"/>
</dbReference>
<evidence type="ECO:0000256" key="6">
    <source>
        <dbReference type="ARBA" id="ARBA00023004"/>
    </source>
</evidence>
<dbReference type="GO" id="GO:0016020">
    <property type="term" value="C:membrane"/>
    <property type="evidence" value="ECO:0007669"/>
    <property type="project" value="TreeGrafter"/>
</dbReference>
<dbReference type="EC" id="1.6.5.3" evidence="11"/>
<feature type="domain" description="4Fe-4S Mo/W bis-MGD-type" evidence="10">
    <location>
        <begin position="22"/>
        <end position="78"/>
    </location>
</feature>
<dbReference type="PANTHER" id="PTHR43105:SF13">
    <property type="entry name" value="NADH-UBIQUINONE OXIDOREDUCTASE 75 KDA SUBUNIT, MITOCHONDRIAL"/>
    <property type="match status" value="1"/>
</dbReference>